<evidence type="ECO:0000256" key="2">
    <source>
        <dbReference type="ARBA" id="ARBA00023125"/>
    </source>
</evidence>
<dbReference type="NCBIfam" id="TIGR01557">
    <property type="entry name" value="myb_SHAQKYF"/>
    <property type="match status" value="1"/>
</dbReference>
<comment type="caution">
    <text evidence="9">The sequence shown here is derived from an EMBL/GenBank/DDBJ whole genome shotgun (WGS) entry which is preliminary data.</text>
</comment>
<dbReference type="InterPro" id="IPR017930">
    <property type="entry name" value="Myb_dom"/>
</dbReference>
<feature type="compositionally biased region" description="Low complexity" evidence="5">
    <location>
        <begin position="111"/>
        <end position="158"/>
    </location>
</feature>
<evidence type="ECO:0000313" key="9">
    <source>
        <dbReference type="EMBL" id="RHY81963.1"/>
    </source>
</evidence>
<feature type="compositionally biased region" description="Polar residues" evidence="5">
    <location>
        <begin position="84"/>
        <end position="98"/>
    </location>
</feature>
<evidence type="ECO:0000313" key="12">
    <source>
        <dbReference type="Proteomes" id="UP000285712"/>
    </source>
</evidence>
<name>A0A418CLA4_APHAT</name>
<sequence length="287" mass="32161">MTTSHSTTSSPLAGDLDHGSTSGKGTWTKDEHERFLQATEMFPQGPWKKIAEMVRTRTIRQTQTHAQKYREKLARHHRGLRTRSFGQTSTQPPMSTSGMHAAPRHLPPPTSSSNMANPSKSSRNVMLLPPSSANSNSNFHHSPHHTTSSSHLRPTSHVPSHHHNHHSMLWAPPQLPQLHSSTPSSYSHENSASFGNNVHMPLPASSHHHHHHSLPTSSSFPKQEPPAGQQNFSQSMQYLMDFYEPANPAPPPQHAAHFPIEHNNNHSYTVYNDPVDIYRRHTYQGDA</sequence>
<dbReference type="PANTHER" id="PTHR12802:SF155">
    <property type="entry name" value="DEUBIQUITINASE MYSM1"/>
    <property type="match status" value="1"/>
</dbReference>
<dbReference type="PANTHER" id="PTHR12802">
    <property type="entry name" value="SWI/SNF COMPLEX-RELATED"/>
    <property type="match status" value="1"/>
</dbReference>
<feature type="domain" description="HTH myb-type" evidence="8">
    <location>
        <begin position="24"/>
        <end position="74"/>
    </location>
</feature>
<dbReference type="SUPFAM" id="SSF46689">
    <property type="entry name" value="Homeodomain-like"/>
    <property type="match status" value="1"/>
</dbReference>
<keyword evidence="1" id="KW-0805">Transcription regulation</keyword>
<keyword evidence="3" id="KW-0804">Transcription</keyword>
<organism evidence="9 12">
    <name type="scientific">Aphanomyces astaci</name>
    <name type="common">Crayfish plague agent</name>
    <dbReference type="NCBI Taxonomy" id="112090"/>
    <lineage>
        <taxon>Eukaryota</taxon>
        <taxon>Sar</taxon>
        <taxon>Stramenopiles</taxon>
        <taxon>Oomycota</taxon>
        <taxon>Saprolegniomycetes</taxon>
        <taxon>Saprolegniales</taxon>
        <taxon>Verrucalvaceae</taxon>
        <taxon>Aphanomyces</taxon>
    </lineage>
</organism>
<dbReference type="InterPro" id="IPR006447">
    <property type="entry name" value="Myb_dom_plants"/>
</dbReference>
<dbReference type="Proteomes" id="UP000285430">
    <property type="component" value="Unassembled WGS sequence"/>
</dbReference>
<dbReference type="SMART" id="SM00717">
    <property type="entry name" value="SANT"/>
    <property type="match status" value="1"/>
</dbReference>
<dbReference type="Gene3D" id="1.10.10.60">
    <property type="entry name" value="Homeodomain-like"/>
    <property type="match status" value="1"/>
</dbReference>
<reference evidence="11 12" key="1">
    <citation type="submission" date="2018-08" db="EMBL/GenBank/DDBJ databases">
        <title>Aphanomyces genome sequencing and annotation.</title>
        <authorList>
            <person name="Minardi D."/>
            <person name="Oidtmann B."/>
            <person name="Van Der Giezen M."/>
            <person name="Studholme D.J."/>
        </authorList>
    </citation>
    <scope>NUCLEOTIDE SEQUENCE [LARGE SCALE GENOMIC DNA]</scope>
    <source>
        <strain evidence="10 11">Da</strain>
        <strain evidence="9 12">Sv</strain>
    </source>
</reference>
<dbReference type="Pfam" id="PF00249">
    <property type="entry name" value="Myb_DNA-binding"/>
    <property type="match status" value="1"/>
</dbReference>
<evidence type="ECO:0000256" key="1">
    <source>
        <dbReference type="ARBA" id="ARBA00023015"/>
    </source>
</evidence>
<dbReference type="PROSITE" id="PS50090">
    <property type="entry name" value="MYB_LIKE"/>
    <property type="match status" value="1"/>
</dbReference>
<keyword evidence="4" id="KW-0539">Nucleus</keyword>
<evidence type="ECO:0000259" key="6">
    <source>
        <dbReference type="PROSITE" id="PS50090"/>
    </source>
</evidence>
<dbReference type="PROSITE" id="PS51294">
    <property type="entry name" value="HTH_MYB"/>
    <property type="match status" value="1"/>
</dbReference>
<dbReference type="CDD" id="cd00167">
    <property type="entry name" value="SANT"/>
    <property type="match status" value="1"/>
</dbReference>
<dbReference type="EMBL" id="QUTG01007811">
    <property type="protein sequence ID" value="RHY81963.1"/>
    <property type="molecule type" value="Genomic_DNA"/>
</dbReference>
<feature type="domain" description="Myb-like" evidence="6">
    <location>
        <begin position="19"/>
        <end position="70"/>
    </location>
</feature>
<dbReference type="InterPro" id="IPR017884">
    <property type="entry name" value="SANT_dom"/>
</dbReference>
<evidence type="ECO:0000259" key="8">
    <source>
        <dbReference type="PROSITE" id="PS51294"/>
    </source>
</evidence>
<dbReference type="PROSITE" id="PS51293">
    <property type="entry name" value="SANT"/>
    <property type="match status" value="1"/>
</dbReference>
<feature type="compositionally biased region" description="Polar residues" evidence="5">
    <location>
        <begin position="1"/>
        <end position="11"/>
    </location>
</feature>
<evidence type="ECO:0000313" key="10">
    <source>
        <dbReference type="EMBL" id="RHZ21860.1"/>
    </source>
</evidence>
<evidence type="ECO:0000256" key="3">
    <source>
        <dbReference type="ARBA" id="ARBA00023163"/>
    </source>
</evidence>
<feature type="region of interest" description="Disordered" evidence="5">
    <location>
        <begin position="62"/>
        <end position="230"/>
    </location>
</feature>
<gene>
    <name evidence="9" type="ORF">DYB35_005708</name>
    <name evidence="10" type="ORF">DYB37_004750</name>
</gene>
<keyword evidence="2" id="KW-0238">DNA-binding</keyword>
<evidence type="ECO:0000313" key="11">
    <source>
        <dbReference type="Proteomes" id="UP000285430"/>
    </source>
</evidence>
<dbReference type="AlphaFoldDB" id="A0A418CLA4"/>
<dbReference type="EMBL" id="QUTH01003088">
    <property type="protein sequence ID" value="RHZ21860.1"/>
    <property type="molecule type" value="Genomic_DNA"/>
</dbReference>
<dbReference type="VEuPathDB" id="FungiDB:H257_09867"/>
<evidence type="ECO:0000259" key="7">
    <source>
        <dbReference type="PROSITE" id="PS51293"/>
    </source>
</evidence>
<dbReference type="InterPro" id="IPR001005">
    <property type="entry name" value="SANT/Myb"/>
</dbReference>
<feature type="region of interest" description="Disordered" evidence="5">
    <location>
        <begin position="1"/>
        <end position="27"/>
    </location>
</feature>
<feature type="compositionally biased region" description="Polar residues" evidence="5">
    <location>
        <begin position="177"/>
        <end position="196"/>
    </location>
</feature>
<accession>A0A418CLA4</accession>
<evidence type="ECO:0000256" key="4">
    <source>
        <dbReference type="ARBA" id="ARBA00023242"/>
    </source>
</evidence>
<protein>
    <submittedName>
        <fullName evidence="9">Uncharacterized protein</fullName>
    </submittedName>
</protein>
<evidence type="ECO:0000256" key="5">
    <source>
        <dbReference type="SAM" id="MobiDB-lite"/>
    </source>
</evidence>
<dbReference type="GO" id="GO:0003677">
    <property type="term" value="F:DNA binding"/>
    <property type="evidence" value="ECO:0007669"/>
    <property type="project" value="UniProtKB-KW"/>
</dbReference>
<feature type="domain" description="SANT" evidence="7">
    <location>
        <begin position="22"/>
        <end position="58"/>
    </location>
</feature>
<dbReference type="InterPro" id="IPR009057">
    <property type="entry name" value="Homeodomain-like_sf"/>
</dbReference>
<dbReference type="Proteomes" id="UP000285712">
    <property type="component" value="Unassembled WGS sequence"/>
</dbReference>
<proteinExistence type="predicted"/>